<accession>A0A7H0GJC3</accession>
<organism evidence="1 2">
    <name type="scientific">Diaphorobacter aerolatus</name>
    <dbReference type="NCBI Taxonomy" id="1288495"/>
    <lineage>
        <taxon>Bacteria</taxon>
        <taxon>Pseudomonadati</taxon>
        <taxon>Pseudomonadota</taxon>
        <taxon>Betaproteobacteria</taxon>
        <taxon>Burkholderiales</taxon>
        <taxon>Comamonadaceae</taxon>
        <taxon>Diaphorobacter</taxon>
    </lineage>
</organism>
<dbReference type="Proteomes" id="UP000516028">
    <property type="component" value="Chromosome"/>
</dbReference>
<protein>
    <submittedName>
        <fullName evidence="1">Uncharacterized protein</fullName>
    </submittedName>
</protein>
<name>A0A7H0GJC3_9BURK</name>
<evidence type="ECO:0000313" key="2">
    <source>
        <dbReference type="Proteomes" id="UP000516028"/>
    </source>
</evidence>
<keyword evidence="2" id="KW-1185">Reference proteome</keyword>
<dbReference type="AlphaFoldDB" id="A0A7H0GJC3"/>
<dbReference type="KEGG" id="daer:H9K75_20940"/>
<dbReference type="EMBL" id="CP060783">
    <property type="protein sequence ID" value="QNP48389.1"/>
    <property type="molecule type" value="Genomic_DNA"/>
</dbReference>
<sequence>MNKQEFLYHIENDTADINDPIYKEFWTDVDCILAANENGNRLEVTTEFVAENLHNIPLVAAMIYADEEVIEHVPREIIASKQFLMDFAESTGDNFLEVIPFGDNHLDVQDFELMEAYLKFNPNNIQLCTKEQRMNTSFWIRYWQYWKVLPNELEEYMVSVPHELLTSPEAINTFEICGFPVSKVLNDSEQTSFPSIEEAKKLVEGKKNTLRFKYATYVMEQPEYIDWVLSSASLANPPLYMLCDKEFQKKAIEIRPDLYPKFYINDMNNEEYFLKYMEYLVKESEDFYSDPWGIANRIAERYDFPFNGERAHEFIPKLNARKLALSLEDNLSTKEVITNRFKI</sequence>
<evidence type="ECO:0000313" key="1">
    <source>
        <dbReference type="EMBL" id="QNP48389.1"/>
    </source>
</evidence>
<gene>
    <name evidence="1" type="ORF">H9K75_20940</name>
</gene>
<dbReference type="RefSeq" id="WP_187723987.1">
    <property type="nucleotide sequence ID" value="NZ_CP060783.1"/>
</dbReference>
<reference evidence="1 2" key="1">
    <citation type="submission" date="2020-08" db="EMBL/GenBank/DDBJ databases">
        <title>Genome sequence of Diaphorobacter aerolatus KACC 16536T.</title>
        <authorList>
            <person name="Hyun D.-W."/>
            <person name="Bae J.-W."/>
        </authorList>
    </citation>
    <scope>NUCLEOTIDE SEQUENCE [LARGE SCALE GENOMIC DNA]</scope>
    <source>
        <strain evidence="1 2">KACC 16536</strain>
    </source>
</reference>
<proteinExistence type="predicted"/>